<dbReference type="EMBL" id="CP001338">
    <property type="protein sequence ID" value="ACL16703.1"/>
    <property type="molecule type" value="Genomic_DNA"/>
</dbReference>
<dbReference type="AlphaFoldDB" id="B8GHW3"/>
<feature type="domain" description="GmrSD restriction endonucleases C-terminal" evidence="2">
    <location>
        <begin position="433"/>
        <end position="583"/>
    </location>
</feature>
<dbReference type="HOGENOM" id="CLU_011736_6_1_2"/>
<dbReference type="PANTHER" id="PTHR35149">
    <property type="entry name" value="SLL5132 PROTEIN"/>
    <property type="match status" value="1"/>
</dbReference>
<keyword evidence="4" id="KW-1185">Reference proteome</keyword>
<sequence>MASDYTITEVDLLNLFTENENVRYVIPKYQRHYIWKKENWEDFYSDLTQNERHFLGSIILINKERNSRNPNLQIIDGQQRITTLSLLYAAIFERLNNINKESIPEKEKKFYDYYLVNLEKVLKIDKSEKLRLELSLTKQNNDDYCEIMNLIGLWESQNQSQTRFKTRRLYSAFQFFKDKLNDCEFTNIRQILDTVFTGKLISIEVGSNSDAFLLFESLNNRGEPLSATDLIKTKMFSELIDKLILDEDSAFKNWEKLIENIDDYKLQEKFLIHYYNAFKYKSEIFESTKATKTNLITHYEKLIDNDVNFVFYDLIEKSVVYKKFIAPEYSELDESIKQGIIDLNHISGIPSYSFLLYLFSNFKDKSELQGDIITFLVKFFVRRHLIDYPKVRDLDQIFIDLIKKCEDNKEHICFDYIVNELLTLSRYDGSSINTFREKIKGNIYSENKDVARFILCKIEETHFTRENWKNLWAKKQKKYNWTIEHILPQNEKPNTKWVEMFTRGDLPKFKNLHEKYIHKIGNLTITAYNSVLSTDLFEEKRTKVDGQNNRIGYNNGLYLNEKVFSESVWTPEQIEERSQSLVAETLEIFKFNDAELRTLN</sequence>
<dbReference type="RefSeq" id="WP_012618022.1">
    <property type="nucleotide sequence ID" value="NC_011832.1"/>
</dbReference>
<gene>
    <name evidence="3" type="ordered locus">Mpal_1372</name>
</gene>
<dbReference type="Proteomes" id="UP000002457">
    <property type="component" value="Chromosome"/>
</dbReference>
<evidence type="ECO:0008006" key="5">
    <source>
        <dbReference type="Google" id="ProtNLM"/>
    </source>
</evidence>
<dbReference type="GeneID" id="7269977"/>
<name>B8GHW3_METPE</name>
<accession>B8GHW3</accession>
<reference evidence="3 4" key="1">
    <citation type="journal article" date="2015" name="Genome Announc.">
        <title>Complete Genome Sequence of Methanosphaerula palustris E1-9CT, a Hydrogenotrophic Methanogen Isolated from a Minerotrophic Fen Peatland.</title>
        <authorList>
            <person name="Cadillo-Quiroz H."/>
            <person name="Browne P."/>
            <person name="Kyrpides N."/>
            <person name="Woyke T."/>
            <person name="Goodwin L."/>
            <person name="Detter C."/>
            <person name="Yavitt J.B."/>
            <person name="Zinder S.H."/>
        </authorList>
    </citation>
    <scope>NUCLEOTIDE SEQUENCE [LARGE SCALE GENOMIC DNA]</scope>
    <source>
        <strain evidence="4">ATCC BAA-1556 / DSM 19958 / E1-9c</strain>
    </source>
</reference>
<dbReference type="InterPro" id="IPR011089">
    <property type="entry name" value="GmrSD_C"/>
</dbReference>
<evidence type="ECO:0000313" key="3">
    <source>
        <dbReference type="EMBL" id="ACL16703.1"/>
    </source>
</evidence>
<evidence type="ECO:0000259" key="1">
    <source>
        <dbReference type="Pfam" id="PF03235"/>
    </source>
</evidence>
<feature type="domain" description="GmrSD restriction endonucleases N-terminal" evidence="1">
    <location>
        <begin position="14"/>
        <end position="236"/>
    </location>
</feature>
<evidence type="ECO:0000259" key="2">
    <source>
        <dbReference type="Pfam" id="PF07510"/>
    </source>
</evidence>
<dbReference type="eggNOG" id="arCOG05223">
    <property type="taxonomic scope" value="Archaea"/>
</dbReference>
<dbReference type="Pfam" id="PF03235">
    <property type="entry name" value="GmrSD_N"/>
    <property type="match status" value="1"/>
</dbReference>
<dbReference type="Pfam" id="PF07510">
    <property type="entry name" value="GmrSD_C"/>
    <property type="match status" value="1"/>
</dbReference>
<evidence type="ECO:0000313" key="4">
    <source>
        <dbReference type="Proteomes" id="UP000002457"/>
    </source>
</evidence>
<protein>
    <recommendedName>
        <fullName evidence="5">DUF262 domain-containing protein</fullName>
    </recommendedName>
</protein>
<organism evidence="3 4">
    <name type="scientific">Methanosphaerula palustris (strain ATCC BAA-1556 / DSM 19958 / E1-9c)</name>
    <dbReference type="NCBI Taxonomy" id="521011"/>
    <lineage>
        <taxon>Archaea</taxon>
        <taxon>Methanobacteriati</taxon>
        <taxon>Methanobacteriota</taxon>
        <taxon>Stenosarchaea group</taxon>
        <taxon>Methanomicrobia</taxon>
        <taxon>Methanomicrobiales</taxon>
        <taxon>Methanoregulaceae</taxon>
        <taxon>Methanosphaerula</taxon>
    </lineage>
</organism>
<dbReference type="STRING" id="521011.Mpal_1372"/>
<dbReference type="OrthoDB" id="117789at2157"/>
<dbReference type="KEGG" id="mpl:Mpal_1372"/>
<dbReference type="InterPro" id="IPR004919">
    <property type="entry name" value="GmrSD_N"/>
</dbReference>
<proteinExistence type="predicted"/>
<dbReference type="PANTHER" id="PTHR35149:SF2">
    <property type="entry name" value="DUF262 DOMAIN-CONTAINING PROTEIN"/>
    <property type="match status" value="1"/>
</dbReference>